<dbReference type="Gene3D" id="1.20.140.10">
    <property type="entry name" value="Butyryl-CoA Dehydrogenase, subunit A, domain 3"/>
    <property type="match status" value="1"/>
</dbReference>
<gene>
    <name evidence="11" type="ORF">ACFPK2_08370</name>
</gene>
<accession>A0ABW0F0T7</accession>
<dbReference type="Gene3D" id="2.40.110.10">
    <property type="entry name" value="Butyryl-CoA Dehydrogenase, subunit A, domain 2"/>
    <property type="match status" value="1"/>
</dbReference>
<comment type="cofactor">
    <cofactor evidence="1 7">
        <name>FAD</name>
        <dbReference type="ChEBI" id="CHEBI:57692"/>
    </cofactor>
</comment>
<dbReference type="Pfam" id="PF02771">
    <property type="entry name" value="Acyl-CoA_dh_N"/>
    <property type="match status" value="1"/>
</dbReference>
<feature type="domain" description="Acyl-CoA dehydrogenase/oxidase N-terminal" evidence="10">
    <location>
        <begin position="7"/>
        <end position="121"/>
    </location>
</feature>
<dbReference type="PANTHER" id="PTHR48083:SF2">
    <property type="entry name" value="MEDIUM-CHAIN SPECIFIC ACYL-COA DEHYDROGENASE, MITOCHONDRIAL"/>
    <property type="match status" value="1"/>
</dbReference>
<evidence type="ECO:0000256" key="7">
    <source>
        <dbReference type="RuleBase" id="RU362125"/>
    </source>
</evidence>
<dbReference type="SUPFAM" id="SSF56645">
    <property type="entry name" value="Acyl-CoA dehydrogenase NM domain-like"/>
    <property type="match status" value="1"/>
</dbReference>
<dbReference type="Pfam" id="PF00441">
    <property type="entry name" value="Acyl-CoA_dh_1"/>
    <property type="match status" value="1"/>
</dbReference>
<feature type="domain" description="Acyl-CoA dehydrogenase/oxidase C-terminal" evidence="8">
    <location>
        <begin position="230"/>
        <end position="378"/>
    </location>
</feature>
<dbReference type="InterPro" id="IPR009075">
    <property type="entry name" value="AcylCo_DH/oxidase_C"/>
</dbReference>
<evidence type="ECO:0000313" key="11">
    <source>
        <dbReference type="EMBL" id="MFC5293004.1"/>
    </source>
</evidence>
<dbReference type="InterPro" id="IPR036250">
    <property type="entry name" value="AcylCo_DH-like_C"/>
</dbReference>
<dbReference type="PANTHER" id="PTHR48083">
    <property type="entry name" value="MEDIUM-CHAIN SPECIFIC ACYL-COA DEHYDROGENASE, MITOCHONDRIAL-RELATED"/>
    <property type="match status" value="1"/>
</dbReference>
<protein>
    <recommendedName>
        <fullName evidence="3">Medium-chain specific acyl-CoA dehydrogenase, mitochondrial</fullName>
    </recommendedName>
</protein>
<dbReference type="InterPro" id="IPR009100">
    <property type="entry name" value="AcylCoA_DH/oxidase_NM_dom_sf"/>
</dbReference>
<dbReference type="GO" id="GO:0016491">
    <property type="term" value="F:oxidoreductase activity"/>
    <property type="evidence" value="ECO:0007669"/>
    <property type="project" value="UniProtKB-KW"/>
</dbReference>
<evidence type="ECO:0000256" key="3">
    <source>
        <dbReference type="ARBA" id="ARBA00019125"/>
    </source>
</evidence>
<dbReference type="Pfam" id="PF02770">
    <property type="entry name" value="Acyl-CoA_dh_M"/>
    <property type="match status" value="1"/>
</dbReference>
<evidence type="ECO:0000256" key="2">
    <source>
        <dbReference type="ARBA" id="ARBA00009347"/>
    </source>
</evidence>
<dbReference type="Proteomes" id="UP001595976">
    <property type="component" value="Unassembled WGS sequence"/>
</dbReference>
<evidence type="ECO:0000256" key="6">
    <source>
        <dbReference type="ARBA" id="ARBA00023002"/>
    </source>
</evidence>
<dbReference type="InterPro" id="IPR046373">
    <property type="entry name" value="Acyl-CoA_Oxase/DH_mid-dom_sf"/>
</dbReference>
<dbReference type="RefSeq" id="WP_260348534.1">
    <property type="nucleotide sequence ID" value="NZ_JAOAOS010000006.1"/>
</dbReference>
<evidence type="ECO:0000313" key="12">
    <source>
        <dbReference type="Proteomes" id="UP001595976"/>
    </source>
</evidence>
<organism evidence="11 12">
    <name type="scientific">Bosea minatitlanensis</name>
    <dbReference type="NCBI Taxonomy" id="128782"/>
    <lineage>
        <taxon>Bacteria</taxon>
        <taxon>Pseudomonadati</taxon>
        <taxon>Pseudomonadota</taxon>
        <taxon>Alphaproteobacteria</taxon>
        <taxon>Hyphomicrobiales</taxon>
        <taxon>Boseaceae</taxon>
        <taxon>Bosea</taxon>
    </lineage>
</organism>
<dbReference type="InterPro" id="IPR037069">
    <property type="entry name" value="AcylCoA_DH/ox_N_sf"/>
</dbReference>
<evidence type="ECO:0000259" key="10">
    <source>
        <dbReference type="Pfam" id="PF02771"/>
    </source>
</evidence>
<name>A0ABW0F0T7_9HYPH</name>
<dbReference type="InterPro" id="IPR006091">
    <property type="entry name" value="Acyl-CoA_Oxase/DH_mid-dom"/>
</dbReference>
<keyword evidence="4 7" id="KW-0285">Flavoprotein</keyword>
<dbReference type="InterPro" id="IPR013786">
    <property type="entry name" value="AcylCoA_DH/ox_N"/>
</dbReference>
<reference evidence="12" key="1">
    <citation type="journal article" date="2019" name="Int. J. Syst. Evol. Microbiol.">
        <title>The Global Catalogue of Microorganisms (GCM) 10K type strain sequencing project: providing services to taxonomists for standard genome sequencing and annotation.</title>
        <authorList>
            <consortium name="The Broad Institute Genomics Platform"/>
            <consortium name="The Broad Institute Genome Sequencing Center for Infectious Disease"/>
            <person name="Wu L."/>
            <person name="Ma J."/>
        </authorList>
    </citation>
    <scope>NUCLEOTIDE SEQUENCE [LARGE SCALE GENOMIC DNA]</scope>
    <source>
        <strain evidence="12">CGMCC 1.15643</strain>
    </source>
</reference>
<feature type="domain" description="Acyl-CoA oxidase/dehydrogenase middle" evidence="9">
    <location>
        <begin position="125"/>
        <end position="218"/>
    </location>
</feature>
<dbReference type="CDD" id="cd00567">
    <property type="entry name" value="ACAD"/>
    <property type="match status" value="1"/>
</dbReference>
<sequence>MDFALPEELRQLQEMVRRFVDRELIPIEMEAMDGPDLKPEIRLHLEARARELGLWLLDVPEEHGGMGLGLLGMTVVWQELARTIALPPRGPGIFGPEVRAVLFRLDAAQRARYLDPVLRGEKRTAFAQTEPDAGADPGMIRTRAERQGDGYVINGTKRFISHAERADFLQLVAATEPGLGTRGLSMFLVDMDTPGVSIARRSGTMMGDVTCELVLENVRIPAENLIGKEGDGMRLSQSWLTSGRLYQAARGLGVAQRCLEMATRYARDRVTFGSPLSDRQAIQFMIADMFTEHALGQLNAYRTAWKADQGTLERHESYMVKVSCTELGFKAADRCLQIHGGSGLSLDLPVQKMWRDARSFMITEGATEVMRVALAREIFRSLA</sequence>
<comment type="caution">
    <text evidence="11">The sequence shown here is derived from an EMBL/GenBank/DDBJ whole genome shotgun (WGS) entry which is preliminary data.</text>
</comment>
<dbReference type="Gene3D" id="1.10.540.10">
    <property type="entry name" value="Acyl-CoA dehydrogenase/oxidase, N-terminal domain"/>
    <property type="match status" value="1"/>
</dbReference>
<dbReference type="SUPFAM" id="SSF47203">
    <property type="entry name" value="Acyl-CoA dehydrogenase C-terminal domain-like"/>
    <property type="match status" value="1"/>
</dbReference>
<keyword evidence="5 7" id="KW-0274">FAD</keyword>
<evidence type="ECO:0000256" key="1">
    <source>
        <dbReference type="ARBA" id="ARBA00001974"/>
    </source>
</evidence>
<dbReference type="InterPro" id="IPR006089">
    <property type="entry name" value="Acyl-CoA_DH_CS"/>
</dbReference>
<keyword evidence="12" id="KW-1185">Reference proteome</keyword>
<evidence type="ECO:0000256" key="5">
    <source>
        <dbReference type="ARBA" id="ARBA00022827"/>
    </source>
</evidence>
<evidence type="ECO:0000256" key="4">
    <source>
        <dbReference type="ARBA" id="ARBA00022630"/>
    </source>
</evidence>
<dbReference type="PROSITE" id="PS00073">
    <property type="entry name" value="ACYL_COA_DH_2"/>
    <property type="match status" value="1"/>
</dbReference>
<evidence type="ECO:0000259" key="9">
    <source>
        <dbReference type="Pfam" id="PF02770"/>
    </source>
</evidence>
<dbReference type="InterPro" id="IPR050741">
    <property type="entry name" value="Acyl-CoA_dehydrogenase"/>
</dbReference>
<evidence type="ECO:0000259" key="8">
    <source>
        <dbReference type="Pfam" id="PF00441"/>
    </source>
</evidence>
<keyword evidence="6 7" id="KW-0560">Oxidoreductase</keyword>
<dbReference type="EMBL" id="JBHSLI010000003">
    <property type="protein sequence ID" value="MFC5293004.1"/>
    <property type="molecule type" value="Genomic_DNA"/>
</dbReference>
<comment type="similarity">
    <text evidence="2 7">Belongs to the acyl-CoA dehydrogenase family.</text>
</comment>
<proteinExistence type="inferred from homology"/>